<protein>
    <submittedName>
        <fullName evidence="1">Uncharacterized protein</fullName>
    </submittedName>
</protein>
<dbReference type="AlphaFoldDB" id="A0A5J5JUT2"/>
<proteinExistence type="predicted"/>
<dbReference type="RefSeq" id="WP_111699609.1">
    <property type="nucleotide sequence ID" value="NZ_VYTZ01000020.1"/>
</dbReference>
<evidence type="ECO:0000313" key="2">
    <source>
        <dbReference type="Proteomes" id="UP000327011"/>
    </source>
</evidence>
<organism evidence="1 2">
    <name type="scientific">Microbispora cellulosiformans</name>
    <dbReference type="NCBI Taxonomy" id="2614688"/>
    <lineage>
        <taxon>Bacteria</taxon>
        <taxon>Bacillati</taxon>
        <taxon>Actinomycetota</taxon>
        <taxon>Actinomycetes</taxon>
        <taxon>Streptosporangiales</taxon>
        <taxon>Streptosporangiaceae</taxon>
        <taxon>Microbispora</taxon>
    </lineage>
</organism>
<sequence>MPVDGKWAVEMQSPMGKQTLFFDLKSNGEELVGALTGTDEPNPELLEGKVTGNAVTWKLKVTKPMPIKLKFTATINDSVLHGQVKPGMFPGFPITGRRL</sequence>
<keyword evidence="2" id="KW-1185">Reference proteome</keyword>
<comment type="caution">
    <text evidence="1">The sequence shown here is derived from an EMBL/GenBank/DDBJ whole genome shotgun (WGS) entry which is preliminary data.</text>
</comment>
<dbReference type="Proteomes" id="UP000327011">
    <property type="component" value="Unassembled WGS sequence"/>
</dbReference>
<evidence type="ECO:0000313" key="1">
    <source>
        <dbReference type="EMBL" id="KAA9373809.1"/>
    </source>
</evidence>
<gene>
    <name evidence="1" type="ORF">F5972_34185</name>
</gene>
<accession>A0A5J5JUT2</accession>
<name>A0A5J5JUT2_9ACTN</name>
<dbReference type="EMBL" id="VYTZ01000020">
    <property type="protein sequence ID" value="KAA9373809.1"/>
    <property type="molecule type" value="Genomic_DNA"/>
</dbReference>
<reference evidence="1 2" key="1">
    <citation type="submission" date="2019-09" db="EMBL/GenBank/DDBJ databases">
        <title>Screening of Novel Bioactive Compounds from Soil-Associated.</title>
        <authorList>
            <person name="Gong X."/>
        </authorList>
    </citation>
    <scope>NUCLEOTIDE SEQUENCE [LARGE SCALE GENOMIC DNA]</scope>
    <source>
        <strain evidence="1 2">Gxj-6</strain>
    </source>
</reference>